<keyword evidence="5" id="KW-0547">Nucleotide-binding</keyword>
<comment type="similarity">
    <text evidence="2">Belongs to the ABC transporter superfamily.</text>
</comment>
<dbReference type="NCBIfam" id="TIGR01727">
    <property type="entry name" value="oligo_HPY"/>
    <property type="match status" value="1"/>
</dbReference>
<dbReference type="Pfam" id="PF00005">
    <property type="entry name" value="ABC_tran"/>
    <property type="match status" value="1"/>
</dbReference>
<protein>
    <submittedName>
        <fullName evidence="9">ABC transporter ATP-binding protein</fullName>
    </submittedName>
</protein>
<evidence type="ECO:0000259" key="8">
    <source>
        <dbReference type="PROSITE" id="PS50893"/>
    </source>
</evidence>
<evidence type="ECO:0000256" key="5">
    <source>
        <dbReference type="ARBA" id="ARBA00022741"/>
    </source>
</evidence>
<dbReference type="FunFam" id="3.40.50.300:FF:000016">
    <property type="entry name" value="Oligopeptide ABC transporter ATP-binding component"/>
    <property type="match status" value="1"/>
</dbReference>
<name>A0A537JE89_9BACT</name>
<dbReference type="PANTHER" id="PTHR43297">
    <property type="entry name" value="OLIGOPEPTIDE TRANSPORT ATP-BINDING PROTEIN APPD"/>
    <property type="match status" value="1"/>
</dbReference>
<evidence type="ECO:0000256" key="2">
    <source>
        <dbReference type="ARBA" id="ARBA00005417"/>
    </source>
</evidence>
<dbReference type="GO" id="GO:0005886">
    <property type="term" value="C:plasma membrane"/>
    <property type="evidence" value="ECO:0007669"/>
    <property type="project" value="UniProtKB-SubCell"/>
</dbReference>
<dbReference type="EMBL" id="VBAO01000173">
    <property type="protein sequence ID" value="TMI81426.1"/>
    <property type="molecule type" value="Genomic_DNA"/>
</dbReference>
<sequence>MTVLEVQDLTVTFHTGRGTVTALHGVDLTLPTGRVTGLVGESGCGKTVTALAVMRLLRPPGEIRGGRVLLGGQNLLALSEREMDRVRGARIAMIFQQPRASLNPVFPVAAQLTHVLRLHRGLSGRAAWAEGEALLARAQLPRPERVMRAYPHQLSGGMCQRVMIALALACRPSVLLADEPTTALDVTVQLQIIELLKSLQQELGLTVLLITHDLGLVAEMCDFVSVMYAGRIVEAAPVSALFRRPLHPYTRGLMASRMRAGSRALPAGIPGRIPDLHQMPAGCPFHPRCPLAQGLCAERDASPETVDGGDPAASGAARMVRCHFWGRGVA</sequence>
<dbReference type="InterPro" id="IPR003439">
    <property type="entry name" value="ABC_transporter-like_ATP-bd"/>
</dbReference>
<comment type="caution">
    <text evidence="9">The sequence shown here is derived from an EMBL/GenBank/DDBJ whole genome shotgun (WGS) entry which is preliminary data.</text>
</comment>
<keyword evidence="6 9" id="KW-0067">ATP-binding</keyword>
<dbReference type="InterPro" id="IPR003593">
    <property type="entry name" value="AAA+_ATPase"/>
</dbReference>
<proteinExistence type="inferred from homology"/>
<dbReference type="PROSITE" id="PS00211">
    <property type="entry name" value="ABC_TRANSPORTER_1"/>
    <property type="match status" value="1"/>
</dbReference>
<organism evidence="9 10">
    <name type="scientific">Candidatus Segetimicrobium genomatis</name>
    <dbReference type="NCBI Taxonomy" id="2569760"/>
    <lineage>
        <taxon>Bacteria</taxon>
        <taxon>Bacillati</taxon>
        <taxon>Candidatus Sysuimicrobiota</taxon>
        <taxon>Candidatus Sysuimicrobiia</taxon>
        <taxon>Candidatus Sysuimicrobiales</taxon>
        <taxon>Candidatus Segetimicrobiaceae</taxon>
        <taxon>Candidatus Segetimicrobium</taxon>
    </lineage>
</organism>
<keyword evidence="3" id="KW-0813">Transport</keyword>
<dbReference type="InterPro" id="IPR027417">
    <property type="entry name" value="P-loop_NTPase"/>
</dbReference>
<dbReference type="SMART" id="SM00382">
    <property type="entry name" value="AAA"/>
    <property type="match status" value="1"/>
</dbReference>
<dbReference type="InterPro" id="IPR050388">
    <property type="entry name" value="ABC_Ni/Peptide_Import"/>
</dbReference>
<keyword evidence="4" id="KW-1003">Cell membrane</keyword>
<dbReference type="InterPro" id="IPR013563">
    <property type="entry name" value="Oligopep_ABC_C"/>
</dbReference>
<keyword evidence="7" id="KW-0472">Membrane</keyword>
<dbReference type="GO" id="GO:0016887">
    <property type="term" value="F:ATP hydrolysis activity"/>
    <property type="evidence" value="ECO:0007669"/>
    <property type="project" value="InterPro"/>
</dbReference>
<dbReference type="GO" id="GO:0005524">
    <property type="term" value="F:ATP binding"/>
    <property type="evidence" value="ECO:0007669"/>
    <property type="project" value="UniProtKB-KW"/>
</dbReference>
<dbReference type="PANTHER" id="PTHR43297:SF2">
    <property type="entry name" value="DIPEPTIDE TRANSPORT ATP-BINDING PROTEIN DPPD"/>
    <property type="match status" value="1"/>
</dbReference>
<dbReference type="InterPro" id="IPR017871">
    <property type="entry name" value="ABC_transporter-like_CS"/>
</dbReference>
<evidence type="ECO:0000256" key="1">
    <source>
        <dbReference type="ARBA" id="ARBA00004202"/>
    </source>
</evidence>
<dbReference type="Proteomes" id="UP000320048">
    <property type="component" value="Unassembled WGS sequence"/>
</dbReference>
<evidence type="ECO:0000313" key="10">
    <source>
        <dbReference type="Proteomes" id="UP000320048"/>
    </source>
</evidence>
<dbReference type="AlphaFoldDB" id="A0A537JE89"/>
<comment type="subcellular location">
    <subcellularLocation>
        <location evidence="1">Cell membrane</location>
        <topology evidence="1">Peripheral membrane protein</topology>
    </subcellularLocation>
</comment>
<feature type="domain" description="ABC transporter" evidence="8">
    <location>
        <begin position="4"/>
        <end position="254"/>
    </location>
</feature>
<evidence type="ECO:0000256" key="4">
    <source>
        <dbReference type="ARBA" id="ARBA00022475"/>
    </source>
</evidence>
<gene>
    <name evidence="9" type="ORF">E6H04_06750</name>
</gene>
<dbReference type="SUPFAM" id="SSF52540">
    <property type="entry name" value="P-loop containing nucleoside triphosphate hydrolases"/>
    <property type="match status" value="1"/>
</dbReference>
<dbReference type="CDD" id="cd03257">
    <property type="entry name" value="ABC_NikE_OppD_transporters"/>
    <property type="match status" value="1"/>
</dbReference>
<dbReference type="Pfam" id="PF08352">
    <property type="entry name" value="oligo_HPY"/>
    <property type="match status" value="1"/>
</dbReference>
<reference evidence="9 10" key="1">
    <citation type="journal article" date="2019" name="Nat. Microbiol.">
        <title>Mediterranean grassland soil C-N compound turnover is dependent on rainfall and depth, and is mediated by genomically divergent microorganisms.</title>
        <authorList>
            <person name="Diamond S."/>
            <person name="Andeer P.F."/>
            <person name="Li Z."/>
            <person name="Crits-Christoph A."/>
            <person name="Burstein D."/>
            <person name="Anantharaman K."/>
            <person name="Lane K.R."/>
            <person name="Thomas B.C."/>
            <person name="Pan C."/>
            <person name="Northen T.R."/>
            <person name="Banfield J.F."/>
        </authorList>
    </citation>
    <scope>NUCLEOTIDE SEQUENCE [LARGE SCALE GENOMIC DNA]</scope>
    <source>
        <strain evidence="9">NP_7</strain>
    </source>
</reference>
<evidence type="ECO:0000256" key="3">
    <source>
        <dbReference type="ARBA" id="ARBA00022448"/>
    </source>
</evidence>
<accession>A0A537JE89</accession>
<evidence type="ECO:0000256" key="7">
    <source>
        <dbReference type="ARBA" id="ARBA00023136"/>
    </source>
</evidence>
<dbReference type="Gene3D" id="3.40.50.300">
    <property type="entry name" value="P-loop containing nucleotide triphosphate hydrolases"/>
    <property type="match status" value="1"/>
</dbReference>
<evidence type="ECO:0000313" key="9">
    <source>
        <dbReference type="EMBL" id="TMI81426.1"/>
    </source>
</evidence>
<evidence type="ECO:0000256" key="6">
    <source>
        <dbReference type="ARBA" id="ARBA00022840"/>
    </source>
</evidence>
<dbReference type="PROSITE" id="PS50893">
    <property type="entry name" value="ABC_TRANSPORTER_2"/>
    <property type="match status" value="1"/>
</dbReference>
<dbReference type="GO" id="GO:0015833">
    <property type="term" value="P:peptide transport"/>
    <property type="evidence" value="ECO:0007669"/>
    <property type="project" value="InterPro"/>
</dbReference>